<evidence type="ECO:0000313" key="2">
    <source>
        <dbReference type="Proteomes" id="UP000772434"/>
    </source>
</evidence>
<evidence type="ECO:0000313" key="1">
    <source>
        <dbReference type="EMBL" id="KAF9065514.1"/>
    </source>
</evidence>
<name>A0A9P5PLM6_9AGAR</name>
<comment type="caution">
    <text evidence="1">The sequence shown here is derived from an EMBL/GenBank/DDBJ whole genome shotgun (WGS) entry which is preliminary data.</text>
</comment>
<protein>
    <recommendedName>
        <fullName evidence="3">F-box domain-containing protein</fullName>
    </recommendedName>
</protein>
<accession>A0A9P5PLM6</accession>
<dbReference type="AlphaFoldDB" id="A0A9P5PLM6"/>
<dbReference type="EMBL" id="JADNRY010000103">
    <property type="protein sequence ID" value="KAF9065514.1"/>
    <property type="molecule type" value="Genomic_DNA"/>
</dbReference>
<keyword evidence="2" id="KW-1185">Reference proteome</keyword>
<evidence type="ECO:0008006" key="3">
    <source>
        <dbReference type="Google" id="ProtNLM"/>
    </source>
</evidence>
<reference evidence="1" key="1">
    <citation type="submission" date="2020-11" db="EMBL/GenBank/DDBJ databases">
        <authorList>
            <consortium name="DOE Joint Genome Institute"/>
            <person name="Ahrendt S."/>
            <person name="Riley R."/>
            <person name="Andreopoulos W."/>
            <person name="Labutti K."/>
            <person name="Pangilinan J."/>
            <person name="Ruiz-Duenas F.J."/>
            <person name="Barrasa J.M."/>
            <person name="Sanchez-Garcia M."/>
            <person name="Camarero S."/>
            <person name="Miyauchi S."/>
            <person name="Serrano A."/>
            <person name="Linde D."/>
            <person name="Babiker R."/>
            <person name="Drula E."/>
            <person name="Ayuso-Fernandez I."/>
            <person name="Pacheco R."/>
            <person name="Padilla G."/>
            <person name="Ferreira P."/>
            <person name="Barriuso J."/>
            <person name="Kellner H."/>
            <person name="Castanera R."/>
            <person name="Alfaro M."/>
            <person name="Ramirez L."/>
            <person name="Pisabarro A.G."/>
            <person name="Kuo A."/>
            <person name="Tritt A."/>
            <person name="Lipzen A."/>
            <person name="He G."/>
            <person name="Yan M."/>
            <person name="Ng V."/>
            <person name="Cullen D."/>
            <person name="Martin F."/>
            <person name="Rosso M.-N."/>
            <person name="Henrissat B."/>
            <person name="Hibbett D."/>
            <person name="Martinez A.T."/>
            <person name="Grigoriev I.V."/>
        </authorList>
    </citation>
    <scope>NUCLEOTIDE SEQUENCE</scope>
    <source>
        <strain evidence="1">AH 40177</strain>
    </source>
</reference>
<dbReference type="Proteomes" id="UP000772434">
    <property type="component" value="Unassembled WGS sequence"/>
</dbReference>
<sequence>MLFADMVVVDYHLVGLEPLPPLQLQPTSDILSPTEQHRLSRIPSPPFSGTSFVSWMPQTSSLLSRRAQGFPAQLQVHHSFPASPHQGLPTSASDTHSGLKHRRKILDQSPLSCFGKEESDLDITNVLGDTSSQQGIWRDVQGHSLLFTVILTQCLKAICLHRMSLSLQKSSQVQCMTSSSIASSSNGKEIIQPNLSHPWTARSALFIPELLTEIFQYSTLEDLYAHATVCLDWEEPAQARLLETVELGNANQMRYLNTKPTYRRYVRDLITSVDFDTPVHKLRVPELNFCPELPILQYKEHPMSISAWHLVGPVPLPSSEFLIIRGIYSYSSTLRTFHVHDSLWLSPEVFCDLLNALGNCQKLENLALPANVVFRRHETSIQRIARWKQASTRLVSPLHKPQIVRLQLVATYRRYRLCATRPSPNIHILWTSHPNCPFNFVHTLQLIVGQGEVLQHVLPVLQKLESLEICSEHPWFWSNYSLLLEAPLKLPLLKSLQMSFHHTSAVSSFLKIIRTPNIETIKIRYDKVWNPLHTPSLPNDLHDVVEEITKVGLGRSFPAYLAKIHLQRISDMPQPLPIDLPKWFTDIFIVQHARDVQLLLEPITIPDRVFMNAFSAPC</sequence>
<organism evidence="1 2">
    <name type="scientific">Rhodocollybia butyracea</name>
    <dbReference type="NCBI Taxonomy" id="206335"/>
    <lineage>
        <taxon>Eukaryota</taxon>
        <taxon>Fungi</taxon>
        <taxon>Dikarya</taxon>
        <taxon>Basidiomycota</taxon>
        <taxon>Agaricomycotina</taxon>
        <taxon>Agaricomycetes</taxon>
        <taxon>Agaricomycetidae</taxon>
        <taxon>Agaricales</taxon>
        <taxon>Marasmiineae</taxon>
        <taxon>Omphalotaceae</taxon>
        <taxon>Rhodocollybia</taxon>
    </lineage>
</organism>
<gene>
    <name evidence="1" type="ORF">BDP27DRAFT_1424822</name>
</gene>
<proteinExistence type="predicted"/>